<dbReference type="Gene3D" id="3.30.420.40">
    <property type="match status" value="2"/>
</dbReference>
<comment type="similarity">
    <text evidence="1">Belongs to the ROK (NagC/XylR) family.</text>
</comment>
<dbReference type="InterPro" id="IPR000600">
    <property type="entry name" value="ROK"/>
</dbReference>
<dbReference type="Proteomes" id="UP000321089">
    <property type="component" value="Unassembled WGS sequence"/>
</dbReference>
<accession>A0A512TS74</accession>
<dbReference type="PANTHER" id="PTHR18964:SF165">
    <property type="entry name" value="BETA-GLUCOSIDE KINASE"/>
    <property type="match status" value="1"/>
</dbReference>
<evidence type="ECO:0008006" key="4">
    <source>
        <dbReference type="Google" id="ProtNLM"/>
    </source>
</evidence>
<organism evidence="2 3">
    <name type="scientific">Clostridium butyricum</name>
    <dbReference type="NCBI Taxonomy" id="1492"/>
    <lineage>
        <taxon>Bacteria</taxon>
        <taxon>Bacillati</taxon>
        <taxon>Bacillota</taxon>
        <taxon>Clostridia</taxon>
        <taxon>Eubacteriales</taxon>
        <taxon>Clostridiaceae</taxon>
        <taxon>Clostridium</taxon>
    </lineage>
</organism>
<dbReference type="EMBL" id="BKBC01000075">
    <property type="protein sequence ID" value="GEQ23075.1"/>
    <property type="molecule type" value="Genomic_DNA"/>
</dbReference>
<protein>
    <recommendedName>
        <fullName evidence="4">Beta-glucoside kinase</fullName>
    </recommendedName>
</protein>
<reference evidence="2 3" key="1">
    <citation type="submission" date="2019-07" db="EMBL/GenBank/DDBJ databases">
        <title>Whole genome shotgun sequence of Clostridium butyricum NBRC 3858.</title>
        <authorList>
            <person name="Hosoyama A."/>
            <person name="Uohara A."/>
            <person name="Ohji S."/>
            <person name="Ichikawa N."/>
        </authorList>
    </citation>
    <scope>NUCLEOTIDE SEQUENCE [LARGE SCALE GENOMIC DNA]</scope>
    <source>
        <strain evidence="2 3">NBRC 3858</strain>
    </source>
</reference>
<sequence>MVDCEKGEIIHASDLIPNYTGTQIKKTLEDIFSIPCEVENDVNCAGLAEYFSGSAKGSSISLCLTIGTGIGGSIIINDRVFHGFSGSACEVGYMNMFKSKFEDLGATSILVKKVAKLKNCSENHIDGKLIFEMAKNNDEDCIKAIDEMVDILGMGIANICYVINPEVVVLGGGIMAQKDYLYDKIRLSLDKYLIPTISSKTKLEFAKNQNKAGMLGAYYNFISIHKD</sequence>
<dbReference type="Pfam" id="PF00480">
    <property type="entry name" value="ROK"/>
    <property type="match status" value="1"/>
</dbReference>
<proteinExistence type="inferred from homology"/>
<comment type="caution">
    <text evidence="2">The sequence shown here is derived from an EMBL/GenBank/DDBJ whole genome shotgun (WGS) entry which is preliminary data.</text>
</comment>
<dbReference type="InterPro" id="IPR043129">
    <property type="entry name" value="ATPase_NBD"/>
</dbReference>
<evidence type="ECO:0000256" key="1">
    <source>
        <dbReference type="ARBA" id="ARBA00006479"/>
    </source>
</evidence>
<dbReference type="AlphaFoldDB" id="A0A512TS74"/>
<gene>
    <name evidence="2" type="ORF">CBU02nite_35810</name>
</gene>
<evidence type="ECO:0000313" key="2">
    <source>
        <dbReference type="EMBL" id="GEQ23075.1"/>
    </source>
</evidence>
<dbReference type="SUPFAM" id="SSF53067">
    <property type="entry name" value="Actin-like ATPase domain"/>
    <property type="match status" value="2"/>
</dbReference>
<evidence type="ECO:0000313" key="3">
    <source>
        <dbReference type="Proteomes" id="UP000321089"/>
    </source>
</evidence>
<name>A0A512TS74_CLOBU</name>
<dbReference type="PANTHER" id="PTHR18964">
    <property type="entry name" value="ROK (REPRESSOR, ORF, KINASE) FAMILY"/>
    <property type="match status" value="1"/>
</dbReference>